<evidence type="ECO:0000313" key="6">
    <source>
        <dbReference type="EMBL" id="OLP52940.1"/>
    </source>
</evidence>
<dbReference type="Pfam" id="PF07729">
    <property type="entry name" value="FCD"/>
    <property type="match status" value="1"/>
</dbReference>
<evidence type="ECO:0000259" key="4">
    <source>
        <dbReference type="SMART" id="SM00345"/>
    </source>
</evidence>
<sequence length="297" mass="33448">MKTNVIYRRAYNHSLDHLAGQAPGVALPSEPALAALLGVSRTTVRAVLAALEAGGIIGPEGRQRRLIRPPRRSDYLDAAGLEPLPEMLERKFMAWMVGPDCRPGAVINGLDLARQFGVSTSAIRECLNKFSHFGLLERQSNGRWRALGLTIDFVEELFDMREVMEFRAVDRFVALPADHAAWAALAAIREEHEALLSDFARRYRDFSELDHRFHRLVNGVAPNRFLGNIHGVMSVIFHYHYQWNKKDETERNHVALHEHLDYIDGLASRDIDKARAASRLHLETARSTLLTSIEVAG</sequence>
<dbReference type="Gene3D" id="1.10.10.10">
    <property type="entry name" value="Winged helix-like DNA-binding domain superfamily/Winged helix DNA-binding domain"/>
    <property type="match status" value="1"/>
</dbReference>
<dbReference type="Pfam" id="PF00392">
    <property type="entry name" value="GntR"/>
    <property type="match status" value="1"/>
</dbReference>
<dbReference type="RefSeq" id="WP_075636805.1">
    <property type="nucleotide sequence ID" value="NZ_MKIO01000041.1"/>
</dbReference>
<proteinExistence type="predicted"/>
<name>A0A1Q9ADE6_9HYPH</name>
<dbReference type="Proteomes" id="UP000186143">
    <property type="component" value="Unassembled WGS sequence"/>
</dbReference>
<dbReference type="SMART" id="SM00345">
    <property type="entry name" value="HTH_GNTR"/>
    <property type="match status" value="1"/>
</dbReference>
<dbReference type="InterPro" id="IPR036388">
    <property type="entry name" value="WH-like_DNA-bd_sf"/>
</dbReference>
<dbReference type="SMART" id="SM00895">
    <property type="entry name" value="FCD"/>
    <property type="match status" value="1"/>
</dbReference>
<dbReference type="GO" id="GO:0003700">
    <property type="term" value="F:DNA-binding transcription factor activity"/>
    <property type="evidence" value="ECO:0007669"/>
    <property type="project" value="InterPro"/>
</dbReference>
<evidence type="ECO:0000256" key="3">
    <source>
        <dbReference type="ARBA" id="ARBA00023163"/>
    </source>
</evidence>
<evidence type="ECO:0000256" key="2">
    <source>
        <dbReference type="ARBA" id="ARBA00023125"/>
    </source>
</evidence>
<gene>
    <name evidence="6" type="ORF">BJF92_18005</name>
</gene>
<dbReference type="STRING" id="1672749.BJF92_18005"/>
<reference evidence="6 7" key="1">
    <citation type="submission" date="2016-09" db="EMBL/GenBank/DDBJ databases">
        <title>Rhizobium sp. nov., a novel species isolated from the rice rhizosphere.</title>
        <authorList>
            <person name="Zhao J."/>
            <person name="Zhang X."/>
        </authorList>
    </citation>
    <scope>NUCLEOTIDE SEQUENCE [LARGE SCALE GENOMIC DNA]</scope>
    <source>
        <strain evidence="6 7">MH17</strain>
    </source>
</reference>
<dbReference type="InterPro" id="IPR011711">
    <property type="entry name" value="GntR_C"/>
</dbReference>
<keyword evidence="3" id="KW-0804">Transcription</keyword>
<feature type="domain" description="GntR C-terminal" evidence="5">
    <location>
        <begin position="156"/>
        <end position="284"/>
    </location>
</feature>
<protein>
    <recommendedName>
        <fullName evidence="8">GntR family transcriptional regulator</fullName>
    </recommendedName>
</protein>
<dbReference type="InterPro" id="IPR036390">
    <property type="entry name" value="WH_DNA-bd_sf"/>
</dbReference>
<dbReference type="SUPFAM" id="SSF46785">
    <property type="entry name" value="Winged helix' DNA-binding domain"/>
    <property type="match status" value="2"/>
</dbReference>
<dbReference type="Gene3D" id="1.20.120.530">
    <property type="entry name" value="GntR ligand-binding domain-like"/>
    <property type="match status" value="1"/>
</dbReference>
<evidence type="ECO:0008006" key="8">
    <source>
        <dbReference type="Google" id="ProtNLM"/>
    </source>
</evidence>
<evidence type="ECO:0000259" key="5">
    <source>
        <dbReference type="SMART" id="SM00895"/>
    </source>
</evidence>
<feature type="domain" description="HTH gntR-type" evidence="4">
    <location>
        <begin position="10"/>
        <end position="67"/>
    </location>
</feature>
<dbReference type="PRINTS" id="PR00035">
    <property type="entry name" value="HTHGNTR"/>
</dbReference>
<dbReference type="AlphaFoldDB" id="A0A1Q9ADE6"/>
<evidence type="ECO:0000313" key="7">
    <source>
        <dbReference type="Proteomes" id="UP000186143"/>
    </source>
</evidence>
<dbReference type="EMBL" id="MKIO01000041">
    <property type="protein sequence ID" value="OLP52940.1"/>
    <property type="molecule type" value="Genomic_DNA"/>
</dbReference>
<dbReference type="InterPro" id="IPR000524">
    <property type="entry name" value="Tscrpt_reg_HTH_GntR"/>
</dbReference>
<keyword evidence="2" id="KW-0238">DNA-binding</keyword>
<dbReference type="SUPFAM" id="SSF48008">
    <property type="entry name" value="GntR ligand-binding domain-like"/>
    <property type="match status" value="1"/>
</dbReference>
<comment type="caution">
    <text evidence="6">The sequence shown here is derived from an EMBL/GenBank/DDBJ whole genome shotgun (WGS) entry which is preliminary data.</text>
</comment>
<dbReference type="OrthoDB" id="9799812at2"/>
<dbReference type="PANTHER" id="PTHR43537:SF51">
    <property type="entry name" value="HTH-TYPE TRANSCRIPTIONAL REGULATOR LGOR-RELATED"/>
    <property type="match status" value="1"/>
</dbReference>
<evidence type="ECO:0000256" key="1">
    <source>
        <dbReference type="ARBA" id="ARBA00023015"/>
    </source>
</evidence>
<organism evidence="6 7">
    <name type="scientific">Xaviernesmea rhizosphaerae</name>
    <dbReference type="NCBI Taxonomy" id="1672749"/>
    <lineage>
        <taxon>Bacteria</taxon>
        <taxon>Pseudomonadati</taxon>
        <taxon>Pseudomonadota</taxon>
        <taxon>Alphaproteobacteria</taxon>
        <taxon>Hyphomicrobiales</taxon>
        <taxon>Rhizobiaceae</taxon>
        <taxon>Rhizobium/Agrobacterium group</taxon>
        <taxon>Xaviernesmea</taxon>
    </lineage>
</organism>
<keyword evidence="1" id="KW-0805">Transcription regulation</keyword>
<dbReference type="PANTHER" id="PTHR43537">
    <property type="entry name" value="TRANSCRIPTIONAL REGULATOR, GNTR FAMILY"/>
    <property type="match status" value="1"/>
</dbReference>
<dbReference type="InterPro" id="IPR008920">
    <property type="entry name" value="TF_FadR/GntR_C"/>
</dbReference>
<accession>A0A1Q9ADE6</accession>
<dbReference type="GO" id="GO:0003677">
    <property type="term" value="F:DNA binding"/>
    <property type="evidence" value="ECO:0007669"/>
    <property type="project" value="UniProtKB-KW"/>
</dbReference>